<keyword evidence="4 7" id="KW-0697">Rotamase</keyword>
<feature type="compositionally biased region" description="Low complexity" evidence="8">
    <location>
        <begin position="191"/>
        <end position="211"/>
    </location>
</feature>
<proteinExistence type="inferred from homology"/>
<dbReference type="RefSeq" id="WP_088603596.1">
    <property type="nucleotide sequence ID" value="NZ_NJIH01000006.1"/>
</dbReference>
<evidence type="ECO:0000256" key="5">
    <source>
        <dbReference type="ARBA" id="ARBA00023186"/>
    </source>
</evidence>
<evidence type="ECO:0000256" key="4">
    <source>
        <dbReference type="ARBA" id="ARBA00023110"/>
    </source>
</evidence>
<protein>
    <recommendedName>
        <fullName evidence="7">Chaperone SurA</fullName>
    </recommendedName>
    <alternativeName>
        <fullName evidence="7">Peptidyl-prolyl cis-trans isomerase SurA</fullName>
        <shortName evidence="7">PPIase SurA</shortName>
        <ecNumber evidence="7">5.2.1.8</ecNumber>
    </alternativeName>
    <alternativeName>
        <fullName evidence="7">Rotamase SurA</fullName>
    </alternativeName>
</protein>
<dbReference type="PROSITE" id="PS01096">
    <property type="entry name" value="PPIC_PPIASE_1"/>
    <property type="match status" value="2"/>
</dbReference>
<dbReference type="PANTHER" id="PTHR47637:SF1">
    <property type="entry name" value="CHAPERONE SURA"/>
    <property type="match status" value="1"/>
</dbReference>
<evidence type="ECO:0000256" key="7">
    <source>
        <dbReference type="HAMAP-Rule" id="MF_01183"/>
    </source>
</evidence>
<keyword evidence="2 7" id="KW-0677">Repeat</keyword>
<dbReference type="Pfam" id="PF00639">
    <property type="entry name" value="Rotamase"/>
    <property type="match status" value="2"/>
</dbReference>
<dbReference type="EMBL" id="NJIH01000006">
    <property type="protein sequence ID" value="OWT60339.1"/>
    <property type="molecule type" value="Genomic_DNA"/>
</dbReference>
<feature type="domain" description="PpiC" evidence="9">
    <location>
        <begin position="364"/>
        <end position="462"/>
    </location>
</feature>
<dbReference type="Gene3D" id="1.10.4030.10">
    <property type="entry name" value="Porin chaperone SurA, peptide-binding domain"/>
    <property type="match status" value="1"/>
</dbReference>
<keyword evidence="11" id="KW-1185">Reference proteome</keyword>
<feature type="chain" id="PRO_5013406513" description="Chaperone SurA" evidence="7">
    <location>
        <begin position="29"/>
        <end position="516"/>
    </location>
</feature>
<dbReference type="GO" id="GO:0043165">
    <property type="term" value="P:Gram-negative-bacterium-type cell outer membrane assembly"/>
    <property type="evidence" value="ECO:0007669"/>
    <property type="project" value="InterPro"/>
</dbReference>
<evidence type="ECO:0000313" key="10">
    <source>
        <dbReference type="EMBL" id="OWT60339.1"/>
    </source>
</evidence>
<dbReference type="GO" id="GO:0051082">
    <property type="term" value="F:unfolded protein binding"/>
    <property type="evidence" value="ECO:0007669"/>
    <property type="project" value="UniProtKB-UniRule"/>
</dbReference>
<dbReference type="Pfam" id="PF09312">
    <property type="entry name" value="SurA_N"/>
    <property type="match status" value="1"/>
</dbReference>
<dbReference type="PANTHER" id="PTHR47637">
    <property type="entry name" value="CHAPERONE SURA"/>
    <property type="match status" value="1"/>
</dbReference>
<evidence type="ECO:0000256" key="8">
    <source>
        <dbReference type="SAM" id="MobiDB-lite"/>
    </source>
</evidence>
<dbReference type="InterPro" id="IPR000297">
    <property type="entry name" value="PPIase_PpiC"/>
</dbReference>
<evidence type="ECO:0000256" key="3">
    <source>
        <dbReference type="ARBA" id="ARBA00022764"/>
    </source>
</evidence>
<dbReference type="InterPro" id="IPR015391">
    <property type="entry name" value="SurA_N"/>
</dbReference>
<gene>
    <name evidence="7" type="primary">surA</name>
    <name evidence="10" type="ORF">CEY11_11885</name>
</gene>
<comment type="catalytic activity">
    <reaction evidence="7">
        <text>[protein]-peptidylproline (omega=180) = [protein]-peptidylproline (omega=0)</text>
        <dbReference type="Rhea" id="RHEA:16237"/>
        <dbReference type="Rhea" id="RHEA-COMP:10747"/>
        <dbReference type="Rhea" id="RHEA-COMP:10748"/>
        <dbReference type="ChEBI" id="CHEBI:83833"/>
        <dbReference type="ChEBI" id="CHEBI:83834"/>
        <dbReference type="EC" id="5.2.1.8"/>
    </reaction>
</comment>
<sequence precursor="true">MHSPDTKRWLAALWVPVLGALACGPAQAARKPAAHHAPAPAKSAQQAPQSEQFVDGIAAVVNKHVITLGQVDVQVKIVAAQLKAEKIAVPDYKTLQHQVLQRMITDELLRQEARTLGIAATDADLQAAVETVAKRNHISVERLQQEVPKTGVPWDQYLLTLRQEILTDKLRQREVDTKIVVSDADVDSYLQNQGNQPAQPSQPAAPAAAPAQPRPAPPPPAQSGPRVLGLAEILVAVPEGASTERVAELRRKAESVLAKLRSGADFASVAAASSDDAQAMHGGVLGVRPVGGWPDLFINATKGLQVGQISGIIQSGNGFHILKVLTRGPTGQRPAPAAAPAAPEPAAGLGPTQPQAMPQGPMMVTQTHARHILIKVTKVMSDSQAQALLERLRQRIESGEKFADLARLYSQDATAPQGGDLGWLSPGETVPAFEQAMNALQPGQVSQPVRSPFGWHLIEVEGRRTKDMSQEYKRIRARQILFQRREEPAYEAWLSQLRGKAYIDNRLDPESSRRPG</sequence>
<dbReference type="InterPro" id="IPR023058">
    <property type="entry name" value="PPIase_PpiC_CS"/>
</dbReference>
<dbReference type="EC" id="5.2.1.8" evidence="7"/>
<dbReference type="GO" id="GO:0003755">
    <property type="term" value="F:peptidyl-prolyl cis-trans isomerase activity"/>
    <property type="evidence" value="ECO:0007669"/>
    <property type="project" value="UniProtKB-UniRule"/>
</dbReference>
<dbReference type="InterPro" id="IPR023034">
    <property type="entry name" value="PPIase_SurA"/>
</dbReference>
<feature type="compositionally biased region" description="Pro residues" evidence="8">
    <location>
        <begin position="212"/>
        <end position="222"/>
    </location>
</feature>
<keyword evidence="6 7" id="KW-0413">Isomerase</keyword>
<evidence type="ECO:0000256" key="2">
    <source>
        <dbReference type="ARBA" id="ARBA00022737"/>
    </source>
</evidence>
<name>A0A225MNJ3_9BURK</name>
<dbReference type="GO" id="GO:0050821">
    <property type="term" value="P:protein stabilization"/>
    <property type="evidence" value="ECO:0007669"/>
    <property type="project" value="InterPro"/>
</dbReference>
<keyword evidence="3 7" id="KW-0574">Periplasm</keyword>
<evidence type="ECO:0000256" key="1">
    <source>
        <dbReference type="ARBA" id="ARBA00022729"/>
    </source>
</evidence>
<keyword evidence="1 7" id="KW-0732">Signal</keyword>
<dbReference type="GO" id="GO:0030288">
    <property type="term" value="C:outer membrane-bounded periplasmic space"/>
    <property type="evidence" value="ECO:0007669"/>
    <property type="project" value="InterPro"/>
</dbReference>
<dbReference type="AlphaFoldDB" id="A0A225MNJ3"/>
<evidence type="ECO:0000313" key="11">
    <source>
        <dbReference type="Proteomes" id="UP000214603"/>
    </source>
</evidence>
<dbReference type="HAMAP" id="MF_01183">
    <property type="entry name" value="Chaperone_SurA"/>
    <property type="match status" value="1"/>
</dbReference>
<dbReference type="InterPro" id="IPR027304">
    <property type="entry name" value="Trigger_fact/SurA_dom_sf"/>
</dbReference>
<dbReference type="OrthoDB" id="14196at2"/>
<dbReference type="Gene3D" id="3.10.50.40">
    <property type="match status" value="2"/>
</dbReference>
<feature type="region of interest" description="Disordered" evidence="8">
    <location>
        <begin position="190"/>
        <end position="225"/>
    </location>
</feature>
<dbReference type="GO" id="GO:0006457">
    <property type="term" value="P:protein folding"/>
    <property type="evidence" value="ECO:0007669"/>
    <property type="project" value="UniProtKB-UniRule"/>
</dbReference>
<feature type="signal peptide" evidence="7">
    <location>
        <begin position="1"/>
        <end position="28"/>
    </location>
</feature>
<dbReference type="Proteomes" id="UP000214603">
    <property type="component" value="Unassembled WGS sequence"/>
</dbReference>
<comment type="function">
    <text evidence="7">Chaperone involved in the correct folding and assembly of outer membrane proteins. Recognizes specific patterns of aromatic residues and the orientation of their side chains, which are found more frequently in integral outer membrane proteins. May act in both early periplasmic and late outer membrane-associated steps of protein maturation.</text>
</comment>
<dbReference type="SUPFAM" id="SSF54534">
    <property type="entry name" value="FKBP-like"/>
    <property type="match status" value="2"/>
</dbReference>
<comment type="domain">
    <text evidence="7">The PPIase activity resides only in the second parvulin domain. The N-terminal region and the C-terminal tail are necessary and sufficient for the chaperone activity of SurA. The PPIase activity is dispensable for SurA to function as a chaperone. The N-terminal region and the C-terminal tail are also required for porin recognition.</text>
</comment>
<comment type="subcellular location">
    <subcellularLocation>
        <location evidence="7">Periplasm</location>
    </subcellularLocation>
    <text evidence="7">Is capable of associating with the outer membrane.</text>
</comment>
<comment type="caution">
    <text evidence="10">The sequence shown here is derived from an EMBL/GenBank/DDBJ whole genome shotgun (WGS) entry which is preliminary data.</text>
</comment>
<dbReference type="PROSITE" id="PS51257">
    <property type="entry name" value="PROKAR_LIPOPROTEIN"/>
    <property type="match status" value="1"/>
</dbReference>
<evidence type="ECO:0000256" key="6">
    <source>
        <dbReference type="ARBA" id="ARBA00023235"/>
    </source>
</evidence>
<organism evidence="10 11">
    <name type="scientific">Candidimonas nitroreducens</name>
    <dbReference type="NCBI Taxonomy" id="683354"/>
    <lineage>
        <taxon>Bacteria</taxon>
        <taxon>Pseudomonadati</taxon>
        <taxon>Pseudomonadota</taxon>
        <taxon>Betaproteobacteria</taxon>
        <taxon>Burkholderiales</taxon>
        <taxon>Alcaligenaceae</taxon>
        <taxon>Candidimonas</taxon>
    </lineage>
</organism>
<dbReference type="PROSITE" id="PS50198">
    <property type="entry name" value="PPIC_PPIASE_2"/>
    <property type="match status" value="2"/>
</dbReference>
<accession>A0A225MNJ3</accession>
<feature type="compositionally biased region" description="Low complexity" evidence="8">
    <location>
        <begin position="334"/>
        <end position="347"/>
    </location>
</feature>
<keyword evidence="5 7" id="KW-0143">Chaperone</keyword>
<evidence type="ECO:0000259" key="9">
    <source>
        <dbReference type="PROSITE" id="PS50198"/>
    </source>
</evidence>
<dbReference type="InterPro" id="IPR046357">
    <property type="entry name" value="PPIase_dom_sf"/>
</dbReference>
<dbReference type="InterPro" id="IPR050280">
    <property type="entry name" value="OMP_Chaperone_SurA"/>
</dbReference>
<feature type="region of interest" description="Disordered" evidence="8">
    <location>
        <begin position="330"/>
        <end position="352"/>
    </location>
</feature>
<dbReference type="GO" id="GO:0042277">
    <property type="term" value="F:peptide binding"/>
    <property type="evidence" value="ECO:0007669"/>
    <property type="project" value="InterPro"/>
</dbReference>
<feature type="domain" description="PpiC" evidence="9">
    <location>
        <begin position="225"/>
        <end position="326"/>
    </location>
</feature>
<dbReference type="SUPFAM" id="SSF109998">
    <property type="entry name" value="Triger factor/SurA peptide-binding domain-like"/>
    <property type="match status" value="1"/>
</dbReference>
<reference evidence="11" key="1">
    <citation type="submission" date="2017-06" db="EMBL/GenBank/DDBJ databases">
        <title>Herbaspirillum phytohormonus sp. nov., isolated from the root nodule of Robinia pseudoacacia in lead-zinc mine.</title>
        <authorList>
            <person name="Fan M."/>
            <person name="Lin Y."/>
        </authorList>
    </citation>
    <scope>NUCLEOTIDE SEQUENCE [LARGE SCALE GENOMIC DNA]</scope>
    <source>
        <strain evidence="11">SC-089</strain>
    </source>
</reference>